<sequence>MITLPEHVELISHLPSPFSNLKSLKIYPYDVFSMEPEVHVSTEVKNFLIGSSPGVTFTVVPREKGCSKTNMTELENRMVTTYDKVEVENNSWAEADTKMKGEGITHVNNYWKDLDAQLKEGFKFSGHINSLLADMEAVLPDLPTSHRHKLQKRFSGLFAEVETVMSSMMNRMRIQCDKTPSRSIVSFHELATASQPSNFN</sequence>
<accession>A0AAD8PA93</accession>
<comment type="caution">
    <text evidence="1">The sequence shown here is derived from an EMBL/GenBank/DDBJ whole genome shotgun (WGS) entry which is preliminary data.</text>
</comment>
<dbReference type="EMBL" id="JAUHHV010000001">
    <property type="protein sequence ID" value="KAK1438379.1"/>
    <property type="molecule type" value="Genomic_DNA"/>
</dbReference>
<keyword evidence="2" id="KW-1185">Reference proteome</keyword>
<organism evidence="1 2">
    <name type="scientific">Tagetes erecta</name>
    <name type="common">African marigold</name>
    <dbReference type="NCBI Taxonomy" id="13708"/>
    <lineage>
        <taxon>Eukaryota</taxon>
        <taxon>Viridiplantae</taxon>
        <taxon>Streptophyta</taxon>
        <taxon>Embryophyta</taxon>
        <taxon>Tracheophyta</taxon>
        <taxon>Spermatophyta</taxon>
        <taxon>Magnoliopsida</taxon>
        <taxon>eudicotyledons</taxon>
        <taxon>Gunneridae</taxon>
        <taxon>Pentapetalae</taxon>
        <taxon>asterids</taxon>
        <taxon>campanulids</taxon>
        <taxon>Asterales</taxon>
        <taxon>Asteraceae</taxon>
        <taxon>Asteroideae</taxon>
        <taxon>Heliantheae alliance</taxon>
        <taxon>Tageteae</taxon>
        <taxon>Tagetes</taxon>
    </lineage>
</organism>
<dbReference type="AlphaFoldDB" id="A0AAD8PA93"/>
<reference evidence="1" key="1">
    <citation type="journal article" date="2023" name="bioRxiv">
        <title>Improved chromosome-level genome assembly for marigold (Tagetes erecta).</title>
        <authorList>
            <person name="Jiang F."/>
            <person name="Yuan L."/>
            <person name="Wang S."/>
            <person name="Wang H."/>
            <person name="Xu D."/>
            <person name="Wang A."/>
            <person name="Fan W."/>
        </authorList>
    </citation>
    <scope>NUCLEOTIDE SEQUENCE</scope>
    <source>
        <strain evidence="1">WSJ</strain>
        <tissue evidence="1">Leaf</tissue>
    </source>
</reference>
<dbReference type="Proteomes" id="UP001229421">
    <property type="component" value="Unassembled WGS sequence"/>
</dbReference>
<evidence type="ECO:0000313" key="2">
    <source>
        <dbReference type="Proteomes" id="UP001229421"/>
    </source>
</evidence>
<evidence type="ECO:0000313" key="1">
    <source>
        <dbReference type="EMBL" id="KAK1438379.1"/>
    </source>
</evidence>
<name>A0AAD8PA93_TARER</name>
<proteinExistence type="predicted"/>
<protein>
    <submittedName>
        <fullName evidence="1">Uncharacterized protein</fullName>
    </submittedName>
</protein>
<gene>
    <name evidence="1" type="ORF">QVD17_04187</name>
</gene>